<dbReference type="EMBL" id="JACOOZ010000012">
    <property type="protein sequence ID" value="MBC5668969.1"/>
    <property type="molecule type" value="Genomic_DNA"/>
</dbReference>
<dbReference type="Gene3D" id="3.30.460.10">
    <property type="entry name" value="Beta Polymerase, domain 2"/>
    <property type="match status" value="1"/>
</dbReference>
<organism evidence="3 4">
    <name type="scientific">Eubacterium segne</name>
    <dbReference type="NCBI Taxonomy" id="2763045"/>
    <lineage>
        <taxon>Bacteria</taxon>
        <taxon>Bacillati</taxon>
        <taxon>Bacillota</taxon>
        <taxon>Clostridia</taxon>
        <taxon>Eubacteriales</taxon>
        <taxon>Eubacteriaceae</taxon>
        <taxon>Eubacterium</taxon>
    </lineage>
</organism>
<dbReference type="RefSeq" id="WP_118589636.1">
    <property type="nucleotide sequence ID" value="NZ_JACOOZ010000012.1"/>
</dbReference>
<accession>A0ABR7F5T0</accession>
<reference evidence="3 4" key="1">
    <citation type="submission" date="2020-08" db="EMBL/GenBank/DDBJ databases">
        <title>Genome public.</title>
        <authorList>
            <person name="Liu C."/>
            <person name="Sun Q."/>
        </authorList>
    </citation>
    <scope>NUCLEOTIDE SEQUENCE [LARGE SCALE GENOMIC DNA]</scope>
    <source>
        <strain evidence="3 4">BX4</strain>
    </source>
</reference>
<comment type="caution">
    <text evidence="3">The sequence shown here is derived from an EMBL/GenBank/DDBJ whole genome shotgun (WGS) entry which is preliminary data.</text>
</comment>
<dbReference type="SUPFAM" id="SSF81301">
    <property type="entry name" value="Nucleotidyltransferase"/>
    <property type="match status" value="1"/>
</dbReference>
<evidence type="ECO:0000256" key="1">
    <source>
        <dbReference type="ARBA" id="ARBA00004976"/>
    </source>
</evidence>
<dbReference type="InterPro" id="IPR052366">
    <property type="entry name" value="GTP_Pyrophosphokinase"/>
</dbReference>
<dbReference type="PANTHER" id="PTHR47837">
    <property type="entry name" value="GTP PYROPHOSPHOKINASE YJBM"/>
    <property type="match status" value="1"/>
</dbReference>
<name>A0ABR7F5T0_9FIRM</name>
<dbReference type="Gene3D" id="1.10.287.860">
    <property type="entry name" value="Nucleotidyltransferase"/>
    <property type="match status" value="1"/>
</dbReference>
<keyword evidence="4" id="KW-1185">Reference proteome</keyword>
<proteinExistence type="predicted"/>
<protein>
    <submittedName>
        <fullName evidence="3">GTP pyrophosphokinase family protein</fullName>
    </submittedName>
</protein>
<sequence length="226" mass="26444">MIKDQIRNIIINEVVKSPVVEKIKEGQLSYMKLMSYYKCAIMEIETKFRVLDEQFSLRYDDNPIETIKSRLKSPESIMKKVQKKGLKMTTDDIEKNITDIAGIRVICSFKEDIYKLAKCLLQQDDITLIEKKDYIKNPKESGYRSLHLIVEVPIFLEDEKRAMKVEVQFRTIAMDFWASLEHKMRYKKDVDEDLLTVLSEKLTECAELSASLDDKMESIKNLTKAK</sequence>
<dbReference type="Proteomes" id="UP000597877">
    <property type="component" value="Unassembled WGS sequence"/>
</dbReference>
<evidence type="ECO:0000259" key="2">
    <source>
        <dbReference type="SMART" id="SM00954"/>
    </source>
</evidence>
<evidence type="ECO:0000313" key="3">
    <source>
        <dbReference type="EMBL" id="MBC5668969.1"/>
    </source>
</evidence>
<dbReference type="SMART" id="SM00954">
    <property type="entry name" value="RelA_SpoT"/>
    <property type="match status" value="1"/>
</dbReference>
<feature type="domain" description="RelA/SpoT" evidence="2">
    <location>
        <begin position="69"/>
        <end position="192"/>
    </location>
</feature>
<dbReference type="InterPro" id="IPR043519">
    <property type="entry name" value="NT_sf"/>
</dbReference>
<dbReference type="Pfam" id="PF04607">
    <property type="entry name" value="RelA_SpoT"/>
    <property type="match status" value="1"/>
</dbReference>
<gene>
    <name evidence="3" type="ORF">H8S00_13455</name>
</gene>
<dbReference type="PANTHER" id="PTHR47837:SF2">
    <property type="entry name" value="GTP PYROPHOSPHOKINASE YWAC"/>
    <property type="match status" value="1"/>
</dbReference>
<evidence type="ECO:0000313" key="4">
    <source>
        <dbReference type="Proteomes" id="UP000597877"/>
    </source>
</evidence>
<dbReference type="CDD" id="cd05399">
    <property type="entry name" value="NT_Rel-Spo_like"/>
    <property type="match status" value="1"/>
</dbReference>
<dbReference type="InterPro" id="IPR007685">
    <property type="entry name" value="RelA_SpoT"/>
</dbReference>
<comment type="pathway">
    <text evidence="1">Purine metabolism; ppGpp biosynthesis; ppGpp from GTP: step 1/2.</text>
</comment>